<evidence type="ECO:0000256" key="2">
    <source>
        <dbReference type="ARBA" id="ARBA00023002"/>
    </source>
</evidence>
<feature type="domain" description="D-isomer specific 2-hydroxyacid dehydrogenase NAD-binding" evidence="6">
    <location>
        <begin position="109"/>
        <end position="283"/>
    </location>
</feature>
<dbReference type="Gene3D" id="3.40.50.720">
    <property type="entry name" value="NAD(P)-binding Rossmann-like Domain"/>
    <property type="match status" value="2"/>
</dbReference>
<dbReference type="Proteomes" id="UP001566476">
    <property type="component" value="Unassembled WGS sequence"/>
</dbReference>
<dbReference type="RefSeq" id="WP_370720753.1">
    <property type="nucleotide sequence ID" value="NZ_JBGGTQ010000012.1"/>
</dbReference>
<dbReference type="PROSITE" id="PS00670">
    <property type="entry name" value="D_2_HYDROXYACID_DH_2"/>
    <property type="match status" value="1"/>
</dbReference>
<dbReference type="InterPro" id="IPR036291">
    <property type="entry name" value="NAD(P)-bd_dom_sf"/>
</dbReference>
<evidence type="ECO:0000256" key="3">
    <source>
        <dbReference type="ARBA" id="ARBA00023027"/>
    </source>
</evidence>
<reference evidence="7 8" key="1">
    <citation type="submission" date="2024-07" db="EMBL/GenBank/DDBJ databases">
        <authorList>
            <person name="Thanompreechachai J."/>
            <person name="Duangmal K."/>
        </authorList>
    </citation>
    <scope>NUCLEOTIDE SEQUENCE [LARGE SCALE GENOMIC DNA]</scope>
    <source>
        <strain evidence="7 8">TBRC 1896</strain>
    </source>
</reference>
<dbReference type="PANTHER" id="PTHR43761:SF1">
    <property type="entry name" value="D-ISOMER SPECIFIC 2-HYDROXYACID DEHYDROGENASE CATALYTIC DOMAIN-CONTAINING PROTEIN-RELATED"/>
    <property type="match status" value="1"/>
</dbReference>
<dbReference type="Pfam" id="PF02826">
    <property type="entry name" value="2-Hacid_dh_C"/>
    <property type="match status" value="1"/>
</dbReference>
<comment type="similarity">
    <text evidence="1 4">Belongs to the D-isomer specific 2-hydroxyacid dehydrogenase family.</text>
</comment>
<keyword evidence="3" id="KW-0520">NAD</keyword>
<organism evidence="7 8">
    <name type="scientific">Kineococcus mangrovi</name>
    <dbReference type="NCBI Taxonomy" id="1660183"/>
    <lineage>
        <taxon>Bacteria</taxon>
        <taxon>Bacillati</taxon>
        <taxon>Actinomycetota</taxon>
        <taxon>Actinomycetes</taxon>
        <taxon>Kineosporiales</taxon>
        <taxon>Kineosporiaceae</taxon>
        <taxon>Kineococcus</taxon>
    </lineage>
</organism>
<evidence type="ECO:0000259" key="6">
    <source>
        <dbReference type="Pfam" id="PF02826"/>
    </source>
</evidence>
<proteinExistence type="inferred from homology"/>
<dbReference type="CDD" id="cd05299">
    <property type="entry name" value="CtBP_dh"/>
    <property type="match status" value="1"/>
</dbReference>
<dbReference type="SUPFAM" id="SSF51735">
    <property type="entry name" value="NAD(P)-binding Rossmann-fold domains"/>
    <property type="match status" value="1"/>
</dbReference>
<evidence type="ECO:0000256" key="1">
    <source>
        <dbReference type="ARBA" id="ARBA00005854"/>
    </source>
</evidence>
<comment type="caution">
    <text evidence="7">The sequence shown here is derived from an EMBL/GenBank/DDBJ whole genome shotgun (WGS) entry which is preliminary data.</text>
</comment>
<protein>
    <submittedName>
        <fullName evidence="7">C-terminal binding protein</fullName>
    </submittedName>
</protein>
<dbReference type="PANTHER" id="PTHR43761">
    <property type="entry name" value="D-ISOMER SPECIFIC 2-HYDROXYACID DEHYDROGENASE FAMILY PROTEIN (AFU_ORTHOLOGUE AFUA_1G13630)"/>
    <property type="match status" value="1"/>
</dbReference>
<dbReference type="InterPro" id="IPR029753">
    <property type="entry name" value="D-isomer_DH_CS"/>
</dbReference>
<accession>A0ABV4I759</accession>
<keyword evidence="2 4" id="KW-0560">Oxidoreductase</keyword>
<feature type="domain" description="D-isomer specific 2-hydroxyacid dehydrogenase catalytic" evidence="5">
    <location>
        <begin position="27"/>
        <end position="314"/>
    </location>
</feature>
<evidence type="ECO:0000313" key="8">
    <source>
        <dbReference type="Proteomes" id="UP001566476"/>
    </source>
</evidence>
<keyword evidence="8" id="KW-1185">Reference proteome</keyword>
<dbReference type="InterPro" id="IPR043322">
    <property type="entry name" value="CtBP"/>
</dbReference>
<dbReference type="InterPro" id="IPR006140">
    <property type="entry name" value="D-isomer_DH_NAD-bd"/>
</dbReference>
<dbReference type="InterPro" id="IPR050418">
    <property type="entry name" value="D-iso_2-hydroxyacid_DH_PdxB"/>
</dbReference>
<gene>
    <name evidence="7" type="ORF">AB2L28_19970</name>
</gene>
<dbReference type="InterPro" id="IPR006139">
    <property type="entry name" value="D-isomer_2_OHA_DH_cat_dom"/>
</dbReference>
<sequence>MKRVVVTDQAFGGVDRERATVTGLGADFAEHDCRDEQQTLAAVRGADVALVNLAPVTGRVLAVMAPGATVVRYGIGYDNVDVEAARHLGVAVANVPDYGGDTVADHAVASLLCLLRRLPAFDRTVRDRGWCRATEIGPLQRFADTTVGLIGIGGVGRVVAARLSALGLQVLAHDPYAGDPDGDGPQLVALPELLARADAISLHCPSTPATERLIGPDAFAVMRPGTVLVNTSRGALVDTGALVDAIASGTIAAAALDVFDTEPLPPDSVLRDRPEILLTPHAAFYSLGSLAALQRLAADEVARALQGRPLRCRVA</sequence>
<evidence type="ECO:0000256" key="4">
    <source>
        <dbReference type="RuleBase" id="RU003719"/>
    </source>
</evidence>
<evidence type="ECO:0000313" key="7">
    <source>
        <dbReference type="EMBL" id="MEZ0494521.1"/>
    </source>
</evidence>
<dbReference type="EMBL" id="JBGGTQ010000012">
    <property type="protein sequence ID" value="MEZ0494521.1"/>
    <property type="molecule type" value="Genomic_DNA"/>
</dbReference>
<dbReference type="SUPFAM" id="SSF52283">
    <property type="entry name" value="Formate/glycerate dehydrogenase catalytic domain-like"/>
    <property type="match status" value="1"/>
</dbReference>
<name>A0ABV4I759_9ACTN</name>
<evidence type="ECO:0000259" key="5">
    <source>
        <dbReference type="Pfam" id="PF00389"/>
    </source>
</evidence>
<dbReference type="Pfam" id="PF00389">
    <property type="entry name" value="2-Hacid_dh"/>
    <property type="match status" value="1"/>
</dbReference>
<dbReference type="PROSITE" id="PS00671">
    <property type="entry name" value="D_2_HYDROXYACID_DH_3"/>
    <property type="match status" value="1"/>
</dbReference>